<dbReference type="Gene3D" id="2.50.20.10">
    <property type="entry name" value="Lipoprotein localisation LolA/LolB/LppX"/>
    <property type="match status" value="1"/>
</dbReference>
<accession>A0A1L3GFH6</accession>
<keyword evidence="1 2" id="KW-0732">Signal</keyword>
<evidence type="ECO:0000313" key="3">
    <source>
        <dbReference type="EMBL" id="APG24703.1"/>
    </source>
</evidence>
<sequence>MHLNFLAPMAFLLALIGLVAPCAQAAQTSLETVVAALQKPFQPTTRQNRIRDFQARFTQEAYLGSLDQLQTASGRVVVSFADQQTPVARFRWEYLQPDPQLIVSDGRTLWVYVPENRQVIESPVPAGAQAGEDNPLAFLTDLGNLSRQFTISWGSPRKSPEGHFRLVLQPRQPSAYIEKLAVEVDKNVVAGKTGYPLLTATLFGTGDNRTTVRFSEVSLNRSPAPSLYRFSPPPGTEIIRPGKGTAFEP</sequence>
<dbReference type="EMBL" id="CP015518">
    <property type="protein sequence ID" value="APG24703.1"/>
    <property type="molecule type" value="Genomic_DNA"/>
</dbReference>
<dbReference type="PANTHER" id="PTHR35869:SF1">
    <property type="entry name" value="OUTER-MEMBRANE LIPOPROTEIN CARRIER PROTEIN"/>
    <property type="match status" value="1"/>
</dbReference>
<evidence type="ECO:0008006" key="5">
    <source>
        <dbReference type="Google" id="ProtNLM"/>
    </source>
</evidence>
<dbReference type="STRING" id="29542.A6070_00370"/>
<dbReference type="RefSeq" id="WP_072286545.1">
    <property type="nucleotide sequence ID" value="NZ_CP015455.1"/>
</dbReference>
<name>A0A1L3GFH6_SYNAC</name>
<protein>
    <recommendedName>
        <fullName evidence="5">Outer membrane lipoprotein carrier protein LolA</fullName>
    </recommendedName>
</protein>
<dbReference type="InterPro" id="IPR004564">
    <property type="entry name" value="OM_lipoprot_carrier_LolA-like"/>
</dbReference>
<feature type="chain" id="PRO_5012273010" description="Outer membrane lipoprotein carrier protein LolA" evidence="2">
    <location>
        <begin position="26"/>
        <end position="249"/>
    </location>
</feature>
<dbReference type="Pfam" id="PF03548">
    <property type="entry name" value="LolA"/>
    <property type="match status" value="1"/>
</dbReference>
<gene>
    <name evidence="3" type="ORF">A7E75_06435</name>
</gene>
<dbReference type="KEGG" id="pace:A6070_00370"/>
<dbReference type="OrthoDB" id="9785727at2"/>
<evidence type="ECO:0000256" key="1">
    <source>
        <dbReference type="ARBA" id="ARBA00022729"/>
    </source>
</evidence>
<reference evidence="3 4" key="1">
    <citation type="journal article" date="2017" name="Genome Announc.">
        <title>Complete Genome Sequences of Two Acetylene-Fermenting Pelobacter acetylenicus Strains.</title>
        <authorList>
            <person name="Sutton J.M."/>
            <person name="Baesman S.M."/>
            <person name="Fierst J.L."/>
            <person name="Poret-Peterson A.T."/>
            <person name="Oremland R.S."/>
            <person name="Dunlap D.S."/>
            <person name="Akob D.M."/>
        </authorList>
    </citation>
    <scope>NUCLEOTIDE SEQUENCE [LARGE SCALE GENOMIC DNA]</scope>
    <source>
        <strain evidence="3 4">DSM 3247</strain>
    </source>
</reference>
<feature type="signal peptide" evidence="2">
    <location>
        <begin position="1"/>
        <end position="25"/>
    </location>
</feature>
<dbReference type="CDD" id="cd16325">
    <property type="entry name" value="LolA"/>
    <property type="match status" value="1"/>
</dbReference>
<dbReference type="Proteomes" id="UP000182264">
    <property type="component" value="Chromosome"/>
</dbReference>
<dbReference type="PANTHER" id="PTHR35869">
    <property type="entry name" value="OUTER-MEMBRANE LIPOPROTEIN CARRIER PROTEIN"/>
    <property type="match status" value="1"/>
</dbReference>
<dbReference type="InterPro" id="IPR029046">
    <property type="entry name" value="LolA/LolB/LppX"/>
</dbReference>
<dbReference type="SUPFAM" id="SSF89392">
    <property type="entry name" value="Prokaryotic lipoproteins and lipoprotein localization factors"/>
    <property type="match status" value="1"/>
</dbReference>
<evidence type="ECO:0000313" key="4">
    <source>
        <dbReference type="Proteomes" id="UP000182264"/>
    </source>
</evidence>
<dbReference type="AlphaFoldDB" id="A0A1L3GFH6"/>
<proteinExistence type="predicted"/>
<evidence type="ECO:0000256" key="2">
    <source>
        <dbReference type="SAM" id="SignalP"/>
    </source>
</evidence>
<keyword evidence="4" id="KW-1185">Reference proteome</keyword>
<organism evidence="3 4">
    <name type="scientific">Syntrophotalea acetylenica</name>
    <name type="common">Pelobacter acetylenicus</name>
    <dbReference type="NCBI Taxonomy" id="29542"/>
    <lineage>
        <taxon>Bacteria</taxon>
        <taxon>Pseudomonadati</taxon>
        <taxon>Thermodesulfobacteriota</taxon>
        <taxon>Desulfuromonadia</taxon>
        <taxon>Desulfuromonadales</taxon>
        <taxon>Syntrophotaleaceae</taxon>
        <taxon>Syntrophotalea</taxon>
    </lineage>
</organism>